<proteinExistence type="predicted"/>
<feature type="compositionally biased region" description="Low complexity" evidence="2">
    <location>
        <begin position="976"/>
        <end position="995"/>
    </location>
</feature>
<sequence>MFTKILNSVKRPTTPGLGPNDDENIPPRLNVMSSVREQHPNMSIFHQEQEQPDVPFPSPSPPTSPSRSRHRLFKRMSKNPFNDSDAASHASSKLNIGSLNLKKAKASLQSISTGKSVVELFPPLLPQRSRTAGSEMSLSRPSTESPRPQDEHASRPSMDSVLQPPTPITPHEGGRFGSIRSILKSNNTPGTGASVRFFSRDAYKTISPEASNNSSTSHHEDPSFFTRLQQKNTSSRPSVMTAFSSPSGNDAQPSTPISPTGITSLMMPIPPPNMTNIFDLSEEKDLPTIPAGINPPLLDSAIEISEDFEGSSMSLDHSNIIPHQLPVRSETPVRDLPKSPPGMHDRSQSFSFGQTVFYSMAAAESTPAGEGSAKSSTSAASISKSSSFAKNRSRAMSDTVFHTMIHSPQSALMDTKRPEADINDTSSAMLVLSSPGEKEKDPFGAHAKTYYVPGTVLPPSPPQHTHTRKASREEDLIWSLRTQLALKDELCAQFETELNAKDDVLREWQNRASEFEKECEQRKLAGRNFRKKFAELTKYARALEEEVERSRESSMERSVMDEASGEALRMLHRRIGELERESAERDKKEMEMKEILESRMAELVKVKEELKKKNESEIELQEGIRAAKDEMESMGAQRQSMIQSEEQSAALRAQAQQDASTSWELEKAKITSDNDFLRNEQVALQAQLTDAREEIVKKEEELAVLRAELEAQWKHTEKSSEDVEKLTQERDDLKAELESLNSRISSMEMDWNDNENKKIVLENEIQELWAAKDDADKERDELEAQLRQEQDHAAELTQALHERESRVTLLTQERQYAQDMVSRLQENLRQRADEIDGLQKRFRERDEEVESIREEMLKSKRDHARIVDDQSRRLSEVVAREVESRAHMESVVREKAEIDVVISTLQERGNALKEEVERLRRQVHELQQESADKEVKLVQAAKQRAQDKEDLQGLNIALDSKQQELELLKRRVSLPATRPTAANTPATASKTAAPSARRESSIFGTPSIASRPPSVLSDAGSVTKETRRKLSDPPVAAAKTALGRSGRANALTTTTAGKRVEGSMGPPPLKRAPSLAGSVSSTASATPTRLPSGTKPRPSITPTVVRKPSVSNDAASKLRSSITSRESLKTVDEKENVKSASTSKSPPSLPSPPTAKPARRMSALIG</sequence>
<dbReference type="PANTHER" id="PTHR23159">
    <property type="entry name" value="CENTROSOMAL PROTEIN 2"/>
    <property type="match status" value="1"/>
</dbReference>
<feature type="compositionally biased region" description="Polar residues" evidence="2">
    <location>
        <begin position="1109"/>
        <end position="1125"/>
    </location>
</feature>
<protein>
    <submittedName>
        <fullName evidence="3">Uncharacterized protein</fullName>
    </submittedName>
</protein>
<feature type="compositionally biased region" description="Polar residues" evidence="2">
    <location>
        <begin position="1077"/>
        <end position="1091"/>
    </location>
</feature>
<organism evidence="3 4">
    <name type="scientific">Cristinia sonorae</name>
    <dbReference type="NCBI Taxonomy" id="1940300"/>
    <lineage>
        <taxon>Eukaryota</taxon>
        <taxon>Fungi</taxon>
        <taxon>Dikarya</taxon>
        <taxon>Basidiomycota</taxon>
        <taxon>Agaricomycotina</taxon>
        <taxon>Agaricomycetes</taxon>
        <taxon>Agaricomycetidae</taxon>
        <taxon>Agaricales</taxon>
        <taxon>Pleurotineae</taxon>
        <taxon>Stephanosporaceae</taxon>
        <taxon>Cristinia</taxon>
    </lineage>
</organism>
<evidence type="ECO:0000256" key="2">
    <source>
        <dbReference type="SAM" id="MobiDB-lite"/>
    </source>
</evidence>
<feature type="coiled-coil region" evidence="1">
    <location>
        <begin position="674"/>
        <end position="855"/>
    </location>
</feature>
<dbReference type="AlphaFoldDB" id="A0A8K0UHJ7"/>
<dbReference type="Proteomes" id="UP000813824">
    <property type="component" value="Unassembled WGS sequence"/>
</dbReference>
<keyword evidence="1" id="KW-0175">Coiled coil</keyword>
<name>A0A8K0UHJ7_9AGAR</name>
<keyword evidence="4" id="KW-1185">Reference proteome</keyword>
<accession>A0A8K0UHJ7</accession>
<dbReference type="OrthoDB" id="2593174at2759"/>
<feature type="region of interest" description="Disordered" evidence="2">
    <location>
        <begin position="976"/>
        <end position="1166"/>
    </location>
</feature>
<feature type="region of interest" description="Disordered" evidence="2">
    <location>
        <begin position="630"/>
        <end position="657"/>
    </location>
</feature>
<feature type="coiled-coil region" evidence="1">
    <location>
        <begin position="491"/>
        <end position="620"/>
    </location>
</feature>
<feature type="coiled-coil region" evidence="1">
    <location>
        <begin position="902"/>
        <end position="971"/>
    </location>
</feature>
<feature type="compositionally biased region" description="Polar residues" evidence="2">
    <location>
        <begin position="636"/>
        <end position="647"/>
    </location>
</feature>
<evidence type="ECO:0000313" key="4">
    <source>
        <dbReference type="Proteomes" id="UP000813824"/>
    </source>
</evidence>
<reference evidence="3" key="1">
    <citation type="journal article" date="2021" name="New Phytol.">
        <title>Evolutionary innovations through gain and loss of genes in the ectomycorrhizal Boletales.</title>
        <authorList>
            <person name="Wu G."/>
            <person name="Miyauchi S."/>
            <person name="Morin E."/>
            <person name="Kuo A."/>
            <person name="Drula E."/>
            <person name="Varga T."/>
            <person name="Kohler A."/>
            <person name="Feng B."/>
            <person name="Cao Y."/>
            <person name="Lipzen A."/>
            <person name="Daum C."/>
            <person name="Hundley H."/>
            <person name="Pangilinan J."/>
            <person name="Johnson J."/>
            <person name="Barry K."/>
            <person name="LaButti K."/>
            <person name="Ng V."/>
            <person name="Ahrendt S."/>
            <person name="Min B."/>
            <person name="Choi I.G."/>
            <person name="Park H."/>
            <person name="Plett J.M."/>
            <person name="Magnuson J."/>
            <person name="Spatafora J.W."/>
            <person name="Nagy L.G."/>
            <person name="Henrissat B."/>
            <person name="Grigoriev I.V."/>
            <person name="Yang Z.L."/>
            <person name="Xu J."/>
            <person name="Martin F.M."/>
        </authorList>
    </citation>
    <scope>NUCLEOTIDE SEQUENCE</scope>
    <source>
        <strain evidence="3">KKN 215</strain>
    </source>
</reference>
<feature type="compositionally biased region" description="Low complexity" evidence="2">
    <location>
        <begin position="372"/>
        <end position="388"/>
    </location>
</feature>
<feature type="region of interest" description="Disordered" evidence="2">
    <location>
        <begin position="367"/>
        <end position="388"/>
    </location>
</feature>
<evidence type="ECO:0000256" key="1">
    <source>
        <dbReference type="SAM" id="Coils"/>
    </source>
</evidence>
<feature type="compositionally biased region" description="Basic residues" evidence="2">
    <location>
        <begin position="67"/>
        <end position="77"/>
    </location>
</feature>
<dbReference type="EMBL" id="JAEVFJ010000045">
    <property type="protein sequence ID" value="KAH8084884.1"/>
    <property type="molecule type" value="Genomic_DNA"/>
</dbReference>
<feature type="compositionally biased region" description="Polar residues" evidence="2">
    <location>
        <begin position="31"/>
        <end position="46"/>
    </location>
</feature>
<feature type="compositionally biased region" description="Basic and acidic residues" evidence="2">
    <location>
        <begin position="1126"/>
        <end position="1137"/>
    </location>
</feature>
<feature type="compositionally biased region" description="Polar residues" evidence="2">
    <location>
        <begin position="128"/>
        <end position="146"/>
    </location>
</feature>
<evidence type="ECO:0000313" key="3">
    <source>
        <dbReference type="EMBL" id="KAH8084884.1"/>
    </source>
</evidence>
<gene>
    <name evidence="3" type="ORF">BXZ70DRAFT_900257</name>
</gene>
<dbReference type="PANTHER" id="PTHR23159:SF31">
    <property type="entry name" value="CENTROSOME-ASSOCIATED PROTEIN CEP250 ISOFORM X1"/>
    <property type="match status" value="1"/>
</dbReference>
<feature type="compositionally biased region" description="Pro residues" evidence="2">
    <location>
        <begin position="54"/>
        <end position="64"/>
    </location>
</feature>
<comment type="caution">
    <text evidence="3">The sequence shown here is derived from an EMBL/GenBank/DDBJ whole genome shotgun (WGS) entry which is preliminary data.</text>
</comment>
<feature type="compositionally biased region" description="Polar residues" evidence="2">
    <location>
        <begin position="230"/>
        <end position="263"/>
    </location>
</feature>
<feature type="region of interest" description="Disordered" evidence="2">
    <location>
        <begin position="121"/>
        <end position="194"/>
    </location>
</feature>
<feature type="region of interest" description="Disordered" evidence="2">
    <location>
        <begin position="230"/>
        <end position="267"/>
    </location>
</feature>
<feature type="region of interest" description="Disordered" evidence="2">
    <location>
        <begin position="1"/>
        <end position="96"/>
    </location>
</feature>